<keyword evidence="3" id="KW-1185">Reference proteome</keyword>
<evidence type="ECO:0000313" key="2">
    <source>
        <dbReference type="EMBL" id="SJZ56642.1"/>
    </source>
</evidence>
<dbReference type="OrthoDB" id="7374382at2"/>
<dbReference type="STRING" id="225324.SAMN02745126_01651"/>
<feature type="signal peptide" evidence="1">
    <location>
        <begin position="1"/>
        <end position="20"/>
    </location>
</feature>
<organism evidence="2 3">
    <name type="scientific">Enhydrobacter aerosaccus</name>
    <dbReference type="NCBI Taxonomy" id="225324"/>
    <lineage>
        <taxon>Bacteria</taxon>
        <taxon>Pseudomonadati</taxon>
        <taxon>Pseudomonadota</taxon>
        <taxon>Alphaproteobacteria</taxon>
        <taxon>Hyphomicrobiales</taxon>
        <taxon>Enhydrobacter</taxon>
    </lineage>
</organism>
<keyword evidence="1" id="KW-0732">Signal</keyword>
<gene>
    <name evidence="2" type="ORF">SAMN02745126_01651</name>
</gene>
<proteinExistence type="predicted"/>
<protein>
    <submittedName>
        <fullName evidence="2">Uncharacterized protein</fullName>
    </submittedName>
</protein>
<reference evidence="3" key="1">
    <citation type="submission" date="2017-02" db="EMBL/GenBank/DDBJ databases">
        <authorList>
            <person name="Varghese N."/>
            <person name="Submissions S."/>
        </authorList>
    </citation>
    <scope>NUCLEOTIDE SEQUENCE [LARGE SCALE GENOMIC DNA]</scope>
    <source>
        <strain evidence="3">ATCC 27094</strain>
    </source>
</reference>
<dbReference type="EMBL" id="FUWJ01000001">
    <property type="protein sequence ID" value="SJZ56642.1"/>
    <property type="molecule type" value="Genomic_DNA"/>
</dbReference>
<dbReference type="Proteomes" id="UP000190092">
    <property type="component" value="Unassembled WGS sequence"/>
</dbReference>
<dbReference type="AlphaFoldDB" id="A0A1T4LPI8"/>
<sequence length="490" mass="51508">MKKKWIALAAVVIVAAGAAALPVGQRFAASRIKAEIERDGTATVETVEVGLLDRRVTLINLKTHAFGEVVVHRAQVSGLSVPFSDLLEGRTPLSDFRPGDPLRAERLEVTEARVVDPATGASLAVDALTVEGLDLVRYDGAVTGPYRLAILMARIASALSVRRIEEKKVVYTVAVSGDTVELEKLSIDRVDRGKIGAIAIDGVDATPKNANEASFKIAEVNAKDIGLGRMLPRLSDASWVLGRPLGRLEIGSFRVAGFGGVLLSQYGVSLGAISLETNRQSVDSVASHLRIEGLGVRPGSNAEAARLGVLLGALGLRELALGFDCSGEERRAKRELGITDCRLTIADLADVSLAAGLVNADDAFWRALDDGNPLGIGGSSIALGSARLSIVDKGVIERSVRALAAATRQLPSAARAKLAQDIRSYQPPDVLITEDLTKLLDTAARFIEQGGTLQVDARPDPPLGLAALGRLSSPGPDLVSLLGLSATLSR</sequence>
<accession>A0A1T4LPI8</accession>
<feature type="chain" id="PRO_5013159945" evidence="1">
    <location>
        <begin position="21"/>
        <end position="490"/>
    </location>
</feature>
<name>A0A1T4LPI8_9HYPH</name>
<dbReference type="RefSeq" id="WP_085933260.1">
    <property type="nucleotide sequence ID" value="NZ_FUWJ01000001.1"/>
</dbReference>
<evidence type="ECO:0000313" key="3">
    <source>
        <dbReference type="Proteomes" id="UP000190092"/>
    </source>
</evidence>
<evidence type="ECO:0000256" key="1">
    <source>
        <dbReference type="SAM" id="SignalP"/>
    </source>
</evidence>